<dbReference type="Proteomes" id="UP000015525">
    <property type="component" value="Unassembled WGS sequence"/>
</dbReference>
<dbReference type="Pfam" id="PF01361">
    <property type="entry name" value="Tautomerase"/>
    <property type="match status" value="1"/>
</dbReference>
<keyword evidence="4" id="KW-1185">Reference proteome</keyword>
<proteinExistence type="predicted"/>
<evidence type="ECO:0000256" key="1">
    <source>
        <dbReference type="ARBA" id="ARBA00023235"/>
    </source>
</evidence>
<dbReference type="GO" id="GO:0016853">
    <property type="term" value="F:isomerase activity"/>
    <property type="evidence" value="ECO:0007669"/>
    <property type="project" value="UniProtKB-KW"/>
</dbReference>
<dbReference type="EMBL" id="ATHO01000156">
    <property type="protein sequence ID" value="EQB01217.1"/>
    <property type="molecule type" value="Genomic_DNA"/>
</dbReference>
<dbReference type="SUPFAM" id="SSF55331">
    <property type="entry name" value="Tautomerase/MIF"/>
    <property type="match status" value="1"/>
</dbReference>
<evidence type="ECO:0000259" key="2">
    <source>
        <dbReference type="Pfam" id="PF01361"/>
    </source>
</evidence>
<name>T0GKH6_9SPHN</name>
<reference evidence="3 4" key="1">
    <citation type="journal article" date="2013" name="Genome Announc.">
        <title>Draft Genome Sequence of Sphingobium quisquiliarum Strain P25T, a Novel Hexachlorocyclohexane (HCH)-Degrading Bacterium Isolated from an HCH Dumpsite.</title>
        <authorList>
            <person name="Kumar Singh A."/>
            <person name="Sangwan N."/>
            <person name="Sharma A."/>
            <person name="Gupta V."/>
            <person name="Khurana J.P."/>
            <person name="Lal R."/>
        </authorList>
    </citation>
    <scope>NUCLEOTIDE SEQUENCE [LARGE SCALE GENOMIC DNA]</scope>
    <source>
        <strain evidence="3 4">P25</strain>
    </source>
</reference>
<dbReference type="AlphaFoldDB" id="T0GKH6"/>
<comment type="caution">
    <text evidence="3">The sequence shown here is derived from an EMBL/GenBank/DDBJ whole genome shotgun (WGS) entry which is preliminary data.</text>
</comment>
<dbReference type="InterPro" id="IPR004370">
    <property type="entry name" value="4-OT-like_dom"/>
</dbReference>
<feature type="domain" description="4-oxalocrotonate tautomerase-like" evidence="2">
    <location>
        <begin position="3"/>
        <end position="55"/>
    </location>
</feature>
<accession>T0GKH6</accession>
<dbReference type="InterPro" id="IPR014347">
    <property type="entry name" value="Tautomerase/MIF_sf"/>
</dbReference>
<evidence type="ECO:0000313" key="4">
    <source>
        <dbReference type="Proteomes" id="UP000015525"/>
    </source>
</evidence>
<dbReference type="Gene3D" id="3.30.429.10">
    <property type="entry name" value="Macrophage Migration Inhibitory Factor"/>
    <property type="match status" value="1"/>
</dbReference>
<evidence type="ECO:0000313" key="3">
    <source>
        <dbReference type="EMBL" id="EQB01217.1"/>
    </source>
</evidence>
<organism evidence="3 4">
    <name type="scientific">Sphingobium quisquiliarum P25</name>
    <dbReference type="NCBI Taxonomy" id="1329909"/>
    <lineage>
        <taxon>Bacteria</taxon>
        <taxon>Pseudomonadati</taxon>
        <taxon>Pseudomonadota</taxon>
        <taxon>Alphaproteobacteria</taxon>
        <taxon>Sphingomonadales</taxon>
        <taxon>Sphingomonadaceae</taxon>
        <taxon>Sphingobium</taxon>
    </lineage>
</organism>
<dbReference type="PATRIC" id="fig|1329909.3.peg.3451"/>
<protein>
    <recommendedName>
        <fullName evidence="2">4-oxalocrotonate tautomerase-like domain-containing protein</fullName>
    </recommendedName>
</protein>
<gene>
    <name evidence="3" type="ORF">L288_17935</name>
</gene>
<sequence>MVLAEGRTREQKRDLCRALTAAAISAVGARPEQVRIVIQETPLDNYAVAGVTFAERAEDALEEPMK</sequence>
<keyword evidence="1" id="KW-0413">Isomerase</keyword>